<dbReference type="Proteomes" id="UP000051249">
    <property type="component" value="Unassembled WGS sequence"/>
</dbReference>
<evidence type="ECO:0000259" key="5">
    <source>
        <dbReference type="PROSITE" id="PS51194"/>
    </source>
</evidence>
<dbReference type="PATRIC" id="fig|480391.4.peg.1542"/>
<dbReference type="PANTHER" id="PTHR30580:SF1">
    <property type="entry name" value="COMF OPERON PROTEIN 1"/>
    <property type="match status" value="1"/>
</dbReference>
<dbReference type="AlphaFoldDB" id="A0A0R2NRG0"/>
<dbReference type="InterPro" id="IPR006935">
    <property type="entry name" value="Helicase/UvrB_N"/>
</dbReference>
<dbReference type="EMBL" id="JQCQ01000006">
    <property type="protein sequence ID" value="KRO25754.1"/>
    <property type="molecule type" value="Genomic_DNA"/>
</dbReference>
<dbReference type="GO" id="GO:0006270">
    <property type="term" value="P:DNA replication initiation"/>
    <property type="evidence" value="ECO:0007669"/>
    <property type="project" value="TreeGrafter"/>
</dbReference>
<protein>
    <submittedName>
        <fullName evidence="6">Superfamily II DNA RNA helicase</fullName>
    </submittedName>
</protein>
<sequence>MGTIAEPNKFKKGVDYLAWQGQLTNAQQRCSRNIIESINQQNNRLLWAVTGAGKTEMLFEGVAHALKLGHRVCIASPRVDVCIELFPRLQASFPGLEIVLLHGKTEMKYRYRQLTICTTHQLLRFRGAFDLLIVDEVDAFPLAGNAALHFAIHKARKLQGTTIYLTATPDQKLLNDVKNGDLSVSYLPRRFHGFKLPEIMVKLSFGWEKKITKGYIFPVLRRFLQLQKSNKRRFLIFVPRIRQLPLIHNVISKKFPDLKIEPVHSKDPQRHEKVQLMRSGEVDGLLTTTILERGVTLPKIDILIIGSDDNIYSSAALVQIAGRAGRSKERPDGNVWAACEVRTKQINTAIAQIKKMNRMKVED</sequence>
<evidence type="ECO:0000313" key="6">
    <source>
        <dbReference type="EMBL" id="KRO25754.1"/>
    </source>
</evidence>
<proteinExistence type="predicted"/>
<dbReference type="InterPro" id="IPR027417">
    <property type="entry name" value="P-loop_NTPase"/>
</dbReference>
<dbReference type="GO" id="GO:0006310">
    <property type="term" value="P:DNA recombination"/>
    <property type="evidence" value="ECO:0007669"/>
    <property type="project" value="TreeGrafter"/>
</dbReference>
<feature type="domain" description="Helicase ATP-binding" evidence="4">
    <location>
        <begin position="35"/>
        <end position="187"/>
    </location>
</feature>
<keyword evidence="6" id="KW-0347">Helicase</keyword>
<dbReference type="SMART" id="SM00490">
    <property type="entry name" value="HELICc"/>
    <property type="match status" value="1"/>
</dbReference>
<keyword evidence="2" id="KW-0067">ATP-binding</keyword>
<keyword evidence="7" id="KW-1185">Reference proteome</keyword>
<dbReference type="Gene3D" id="3.40.50.300">
    <property type="entry name" value="P-loop containing nucleotide triphosphate hydrolases"/>
    <property type="match status" value="2"/>
</dbReference>
<dbReference type="GO" id="GO:0016787">
    <property type="term" value="F:hydrolase activity"/>
    <property type="evidence" value="ECO:0007669"/>
    <property type="project" value="InterPro"/>
</dbReference>
<dbReference type="SMART" id="SM00487">
    <property type="entry name" value="DEXDc"/>
    <property type="match status" value="1"/>
</dbReference>
<keyword evidence="1" id="KW-0547">Nucleotide-binding</keyword>
<dbReference type="InterPro" id="IPR001650">
    <property type="entry name" value="Helicase_C-like"/>
</dbReference>
<keyword evidence="6" id="KW-0378">Hydrolase</keyword>
<dbReference type="CDD" id="cd17925">
    <property type="entry name" value="DEXDc_ComFA"/>
    <property type="match status" value="1"/>
</dbReference>
<reference evidence="6 7" key="1">
    <citation type="journal article" date="2015" name="Genome Announc.">
        <title>Expanding the biotechnology potential of lactobacilli through comparative genomics of 213 strains and associated genera.</title>
        <authorList>
            <person name="Sun Z."/>
            <person name="Harris H.M."/>
            <person name="McCann A."/>
            <person name="Guo C."/>
            <person name="Argimon S."/>
            <person name="Zhang W."/>
            <person name="Yang X."/>
            <person name="Jeffery I.B."/>
            <person name="Cooney J.C."/>
            <person name="Kagawa T.F."/>
            <person name="Liu W."/>
            <person name="Song Y."/>
            <person name="Salvetti E."/>
            <person name="Wrobel A."/>
            <person name="Rasinkangas P."/>
            <person name="Parkhill J."/>
            <person name="Rea M.C."/>
            <person name="O'Sullivan O."/>
            <person name="Ritari J."/>
            <person name="Douillard F.P."/>
            <person name="Paul Ross R."/>
            <person name="Yang R."/>
            <person name="Briner A.E."/>
            <person name="Felis G.E."/>
            <person name="de Vos W.M."/>
            <person name="Barrangou R."/>
            <person name="Klaenhammer T.R."/>
            <person name="Caufield P.W."/>
            <person name="Cui Y."/>
            <person name="Zhang H."/>
            <person name="O'Toole P.W."/>
        </authorList>
    </citation>
    <scope>NUCLEOTIDE SEQUENCE [LARGE SCALE GENOMIC DNA]</scope>
    <source>
        <strain evidence="6 7">DSM 23026</strain>
    </source>
</reference>
<keyword evidence="3" id="KW-0238">DNA-binding</keyword>
<evidence type="ECO:0000256" key="1">
    <source>
        <dbReference type="ARBA" id="ARBA00022741"/>
    </source>
</evidence>
<dbReference type="GO" id="GO:0005524">
    <property type="term" value="F:ATP binding"/>
    <property type="evidence" value="ECO:0007669"/>
    <property type="project" value="UniProtKB-KW"/>
</dbReference>
<dbReference type="GO" id="GO:0006302">
    <property type="term" value="P:double-strand break repair"/>
    <property type="evidence" value="ECO:0007669"/>
    <property type="project" value="TreeGrafter"/>
</dbReference>
<dbReference type="PANTHER" id="PTHR30580">
    <property type="entry name" value="PRIMOSOMAL PROTEIN N"/>
    <property type="match status" value="1"/>
</dbReference>
<dbReference type="InterPro" id="IPR014001">
    <property type="entry name" value="Helicase_ATP-bd"/>
</dbReference>
<organism evidence="6 7">
    <name type="scientific">Pediococcus argentinicus</name>
    <dbReference type="NCBI Taxonomy" id="480391"/>
    <lineage>
        <taxon>Bacteria</taxon>
        <taxon>Bacillati</taxon>
        <taxon>Bacillota</taxon>
        <taxon>Bacilli</taxon>
        <taxon>Lactobacillales</taxon>
        <taxon>Lactobacillaceae</taxon>
        <taxon>Pediococcus</taxon>
    </lineage>
</organism>
<evidence type="ECO:0000313" key="7">
    <source>
        <dbReference type="Proteomes" id="UP000051249"/>
    </source>
</evidence>
<comment type="caution">
    <text evidence="6">The sequence shown here is derived from an EMBL/GenBank/DDBJ whole genome shotgun (WGS) entry which is preliminary data.</text>
</comment>
<gene>
    <name evidence="6" type="ORF">IV88_GL001517</name>
</gene>
<dbReference type="SUPFAM" id="SSF52540">
    <property type="entry name" value="P-loop containing nucleoside triphosphate hydrolases"/>
    <property type="match status" value="1"/>
</dbReference>
<name>A0A0R2NRG0_9LACO</name>
<dbReference type="GO" id="GO:0003677">
    <property type="term" value="F:DNA binding"/>
    <property type="evidence" value="ECO:0007669"/>
    <property type="project" value="UniProtKB-KW"/>
</dbReference>
<dbReference type="Pfam" id="PF04851">
    <property type="entry name" value="ResIII"/>
    <property type="match status" value="1"/>
</dbReference>
<evidence type="ECO:0000256" key="3">
    <source>
        <dbReference type="ARBA" id="ARBA00023125"/>
    </source>
</evidence>
<dbReference type="GO" id="GO:0043138">
    <property type="term" value="F:3'-5' DNA helicase activity"/>
    <property type="evidence" value="ECO:0007669"/>
    <property type="project" value="TreeGrafter"/>
</dbReference>
<feature type="domain" description="Helicase C-terminal" evidence="5">
    <location>
        <begin position="218"/>
        <end position="363"/>
    </location>
</feature>
<dbReference type="PROSITE" id="PS51192">
    <property type="entry name" value="HELICASE_ATP_BIND_1"/>
    <property type="match status" value="1"/>
</dbReference>
<accession>A0A0R2NRG0</accession>
<evidence type="ECO:0000256" key="2">
    <source>
        <dbReference type="ARBA" id="ARBA00022840"/>
    </source>
</evidence>
<dbReference type="PROSITE" id="PS51194">
    <property type="entry name" value="HELICASE_CTER"/>
    <property type="match status" value="1"/>
</dbReference>
<evidence type="ECO:0000259" key="4">
    <source>
        <dbReference type="PROSITE" id="PS51192"/>
    </source>
</evidence>
<dbReference type="Pfam" id="PF00271">
    <property type="entry name" value="Helicase_C"/>
    <property type="match status" value="1"/>
</dbReference>